<dbReference type="EMBL" id="JANBUK010003330">
    <property type="protein sequence ID" value="KAJ2767957.1"/>
    <property type="molecule type" value="Genomic_DNA"/>
</dbReference>
<proteinExistence type="predicted"/>
<accession>A0ACC1JV84</accession>
<organism evidence="1 2">
    <name type="scientific">Coemansia linderi</name>
    <dbReference type="NCBI Taxonomy" id="2663919"/>
    <lineage>
        <taxon>Eukaryota</taxon>
        <taxon>Fungi</taxon>
        <taxon>Fungi incertae sedis</taxon>
        <taxon>Zoopagomycota</taxon>
        <taxon>Kickxellomycotina</taxon>
        <taxon>Kickxellomycetes</taxon>
        <taxon>Kickxellales</taxon>
        <taxon>Kickxellaceae</taxon>
        <taxon>Coemansia</taxon>
    </lineage>
</organism>
<name>A0ACC1JV84_9FUNG</name>
<gene>
    <name evidence="1" type="ORF">GGI18_005690</name>
</gene>
<reference evidence="1" key="1">
    <citation type="submission" date="2022-07" db="EMBL/GenBank/DDBJ databases">
        <title>Phylogenomic reconstructions and comparative analyses of Kickxellomycotina fungi.</title>
        <authorList>
            <person name="Reynolds N.K."/>
            <person name="Stajich J.E."/>
            <person name="Barry K."/>
            <person name="Grigoriev I.V."/>
            <person name="Crous P."/>
            <person name="Smith M.E."/>
        </authorList>
    </citation>
    <scope>NUCLEOTIDE SEQUENCE</scope>
    <source>
        <strain evidence="1">BCRC 34191</strain>
    </source>
</reference>
<evidence type="ECO:0000313" key="1">
    <source>
        <dbReference type="EMBL" id="KAJ2767957.1"/>
    </source>
</evidence>
<evidence type="ECO:0000313" key="2">
    <source>
        <dbReference type="Proteomes" id="UP001140066"/>
    </source>
</evidence>
<protein>
    <submittedName>
        <fullName evidence="1">Uncharacterized protein</fullName>
    </submittedName>
</protein>
<keyword evidence="2" id="KW-1185">Reference proteome</keyword>
<feature type="non-terminal residue" evidence="1">
    <location>
        <position position="106"/>
    </location>
</feature>
<dbReference type="Proteomes" id="UP001140066">
    <property type="component" value="Unassembled WGS sequence"/>
</dbReference>
<sequence>MTQLIEKHAERLLMTSFDAMADAFMLADLANLYSLLTSVGKIEPLKRYWATYIKKVGILLVQVPELDVSLVSELLALKQRLDDIMKSAFQSNNILAHALRDSFESF</sequence>
<comment type="caution">
    <text evidence="1">The sequence shown here is derived from an EMBL/GenBank/DDBJ whole genome shotgun (WGS) entry which is preliminary data.</text>
</comment>